<organism evidence="18 19">
    <name type="scientific">Flavobacterium album</name>
    <dbReference type="NCBI Taxonomy" id="2175091"/>
    <lineage>
        <taxon>Bacteria</taxon>
        <taxon>Pseudomonadati</taxon>
        <taxon>Bacteroidota</taxon>
        <taxon>Flavobacteriia</taxon>
        <taxon>Flavobacteriales</taxon>
        <taxon>Flavobacteriaceae</taxon>
        <taxon>Flavobacterium</taxon>
    </lineage>
</organism>
<evidence type="ECO:0000256" key="12">
    <source>
        <dbReference type="PROSITE-ProRule" id="PRU00169"/>
    </source>
</evidence>
<evidence type="ECO:0000313" key="19">
    <source>
        <dbReference type="Proteomes" id="UP000244929"/>
    </source>
</evidence>
<keyword evidence="13" id="KW-0812">Transmembrane</keyword>
<feature type="transmembrane region" description="Helical" evidence="13">
    <location>
        <begin position="347"/>
        <end position="367"/>
    </location>
</feature>
<dbReference type="PROSITE" id="PS50109">
    <property type="entry name" value="HIS_KIN"/>
    <property type="match status" value="1"/>
</dbReference>
<name>A0A2S1R1D3_9FLAO</name>
<feature type="domain" description="Histidine kinase" evidence="16">
    <location>
        <begin position="413"/>
        <end position="627"/>
    </location>
</feature>
<dbReference type="Pfam" id="PF00512">
    <property type="entry name" value="HisKA"/>
    <property type="match status" value="1"/>
</dbReference>
<evidence type="ECO:0000256" key="6">
    <source>
        <dbReference type="ARBA" id="ARBA00022777"/>
    </source>
</evidence>
<dbReference type="PANTHER" id="PTHR43547">
    <property type="entry name" value="TWO-COMPONENT HISTIDINE KINASE"/>
    <property type="match status" value="1"/>
</dbReference>
<dbReference type="PROSITE" id="PS00041">
    <property type="entry name" value="HTH_ARAC_FAMILY_1"/>
    <property type="match status" value="1"/>
</dbReference>
<dbReference type="CDD" id="cd06308">
    <property type="entry name" value="PBP1_sensor_kinase-like"/>
    <property type="match status" value="1"/>
</dbReference>
<dbReference type="GO" id="GO:0005524">
    <property type="term" value="F:ATP binding"/>
    <property type="evidence" value="ECO:0007669"/>
    <property type="project" value="UniProtKB-KW"/>
</dbReference>
<keyword evidence="11" id="KW-0804">Transcription</keyword>
<dbReference type="InterPro" id="IPR009057">
    <property type="entry name" value="Homeodomain-like_sf"/>
</dbReference>
<reference evidence="18 19" key="1">
    <citation type="submission" date="2018-04" db="EMBL/GenBank/DDBJ databases">
        <title>Genome sequencing of Flavobacterium sp. HYN0059.</title>
        <authorList>
            <person name="Yi H."/>
            <person name="Baek C."/>
        </authorList>
    </citation>
    <scope>NUCLEOTIDE SEQUENCE [LARGE SCALE GENOMIC DNA]</scope>
    <source>
        <strain evidence="18 19">HYN0059</strain>
    </source>
</reference>
<dbReference type="SUPFAM" id="SSF52172">
    <property type="entry name" value="CheY-like"/>
    <property type="match status" value="1"/>
</dbReference>
<dbReference type="SMART" id="SM00448">
    <property type="entry name" value="REC"/>
    <property type="match status" value="1"/>
</dbReference>
<keyword evidence="9" id="KW-0805">Transcription regulation</keyword>
<feature type="modified residue" description="4-aspartylphosphate" evidence="12">
    <location>
        <position position="719"/>
    </location>
</feature>
<evidence type="ECO:0000256" key="3">
    <source>
        <dbReference type="ARBA" id="ARBA00022553"/>
    </source>
</evidence>
<dbReference type="Proteomes" id="UP000244929">
    <property type="component" value="Chromosome"/>
</dbReference>
<evidence type="ECO:0000256" key="14">
    <source>
        <dbReference type="SAM" id="SignalP"/>
    </source>
</evidence>
<evidence type="ECO:0000256" key="9">
    <source>
        <dbReference type="ARBA" id="ARBA00023015"/>
    </source>
</evidence>
<evidence type="ECO:0000256" key="10">
    <source>
        <dbReference type="ARBA" id="ARBA00023125"/>
    </source>
</evidence>
<dbReference type="EMBL" id="CP029186">
    <property type="protein sequence ID" value="AWH86351.1"/>
    <property type="molecule type" value="Genomic_DNA"/>
</dbReference>
<dbReference type="InterPro" id="IPR011006">
    <property type="entry name" value="CheY-like_superfamily"/>
</dbReference>
<dbReference type="KEGG" id="falb:HYN59_15090"/>
<feature type="domain" description="HTH araC/xylS-type" evidence="15">
    <location>
        <begin position="818"/>
        <end position="917"/>
    </location>
</feature>
<dbReference type="InterPro" id="IPR028082">
    <property type="entry name" value="Peripla_BP_I"/>
</dbReference>
<dbReference type="InterPro" id="IPR018060">
    <property type="entry name" value="HTH_AraC"/>
</dbReference>
<feature type="chain" id="PRO_5015596909" description="histidine kinase" evidence="14">
    <location>
        <begin position="28"/>
        <end position="918"/>
    </location>
</feature>
<dbReference type="InterPro" id="IPR005467">
    <property type="entry name" value="His_kinase_dom"/>
</dbReference>
<dbReference type="AlphaFoldDB" id="A0A2S1R1D3"/>
<dbReference type="FunFam" id="3.30.565.10:FF:000037">
    <property type="entry name" value="Hybrid sensor histidine kinase/response regulator"/>
    <property type="match status" value="1"/>
</dbReference>
<evidence type="ECO:0000259" key="17">
    <source>
        <dbReference type="PROSITE" id="PS50110"/>
    </source>
</evidence>
<dbReference type="InterPro" id="IPR001789">
    <property type="entry name" value="Sig_transdc_resp-reg_receiver"/>
</dbReference>
<keyword evidence="13" id="KW-0472">Membrane</keyword>
<evidence type="ECO:0000256" key="7">
    <source>
        <dbReference type="ARBA" id="ARBA00022840"/>
    </source>
</evidence>
<evidence type="ECO:0000256" key="5">
    <source>
        <dbReference type="ARBA" id="ARBA00022741"/>
    </source>
</evidence>
<evidence type="ECO:0000256" key="8">
    <source>
        <dbReference type="ARBA" id="ARBA00023012"/>
    </source>
</evidence>
<feature type="signal peptide" evidence="14">
    <location>
        <begin position="1"/>
        <end position="27"/>
    </location>
</feature>
<keyword evidence="13" id="KW-1133">Transmembrane helix</keyword>
<dbReference type="PROSITE" id="PS01124">
    <property type="entry name" value="HTH_ARAC_FAMILY_2"/>
    <property type="match status" value="1"/>
</dbReference>
<dbReference type="Gene3D" id="1.10.287.130">
    <property type="match status" value="1"/>
</dbReference>
<comment type="catalytic activity">
    <reaction evidence="1">
        <text>ATP + protein L-histidine = ADP + protein N-phospho-L-histidine.</text>
        <dbReference type="EC" id="2.7.13.3"/>
    </reaction>
</comment>
<dbReference type="GO" id="GO:0043565">
    <property type="term" value="F:sequence-specific DNA binding"/>
    <property type="evidence" value="ECO:0007669"/>
    <property type="project" value="InterPro"/>
</dbReference>
<dbReference type="InterPro" id="IPR036097">
    <property type="entry name" value="HisK_dim/P_sf"/>
</dbReference>
<evidence type="ECO:0000256" key="13">
    <source>
        <dbReference type="SAM" id="Phobius"/>
    </source>
</evidence>
<dbReference type="Pfam" id="PF12833">
    <property type="entry name" value="HTH_18"/>
    <property type="match status" value="1"/>
</dbReference>
<keyword evidence="5" id="KW-0547">Nucleotide-binding</keyword>
<dbReference type="SUPFAM" id="SSF53822">
    <property type="entry name" value="Periplasmic binding protein-like I"/>
    <property type="match status" value="1"/>
</dbReference>
<keyword evidence="10" id="KW-0238">DNA-binding</keyword>
<dbReference type="Gene3D" id="1.10.10.60">
    <property type="entry name" value="Homeodomain-like"/>
    <property type="match status" value="2"/>
</dbReference>
<keyword evidence="8" id="KW-0902">Two-component regulatory system</keyword>
<protein>
    <recommendedName>
        <fullName evidence="2">histidine kinase</fullName>
        <ecNumber evidence="2">2.7.13.3</ecNumber>
    </recommendedName>
</protein>
<dbReference type="PROSITE" id="PS51257">
    <property type="entry name" value="PROKAR_LIPOPROTEIN"/>
    <property type="match status" value="1"/>
</dbReference>
<dbReference type="SUPFAM" id="SSF55874">
    <property type="entry name" value="ATPase domain of HSP90 chaperone/DNA topoisomerase II/histidine kinase"/>
    <property type="match status" value="1"/>
</dbReference>
<dbReference type="InterPro" id="IPR018062">
    <property type="entry name" value="HTH_AraC-typ_CS"/>
</dbReference>
<dbReference type="Gene3D" id="3.30.565.10">
    <property type="entry name" value="Histidine kinase-like ATPase, C-terminal domain"/>
    <property type="match status" value="1"/>
</dbReference>
<dbReference type="Gene3D" id="3.40.50.2300">
    <property type="match status" value="3"/>
</dbReference>
<dbReference type="EC" id="2.7.13.3" evidence="2"/>
<evidence type="ECO:0000259" key="15">
    <source>
        <dbReference type="PROSITE" id="PS01124"/>
    </source>
</evidence>
<dbReference type="SUPFAM" id="SSF47384">
    <property type="entry name" value="Homodimeric domain of signal transducing histidine kinase"/>
    <property type="match status" value="1"/>
</dbReference>
<dbReference type="GO" id="GO:0000155">
    <property type="term" value="F:phosphorelay sensor kinase activity"/>
    <property type="evidence" value="ECO:0007669"/>
    <property type="project" value="InterPro"/>
</dbReference>
<dbReference type="SMART" id="SM00342">
    <property type="entry name" value="HTH_ARAC"/>
    <property type="match status" value="1"/>
</dbReference>
<dbReference type="Pfam" id="PF00072">
    <property type="entry name" value="Response_reg"/>
    <property type="match status" value="1"/>
</dbReference>
<feature type="domain" description="Response regulatory" evidence="17">
    <location>
        <begin position="672"/>
        <end position="786"/>
    </location>
</feature>
<dbReference type="PROSITE" id="PS50110">
    <property type="entry name" value="RESPONSE_REGULATORY"/>
    <property type="match status" value="1"/>
</dbReference>
<gene>
    <name evidence="18" type="ORF">HYN59_15090</name>
</gene>
<sequence length="918" mass="103538">MKTTCFLSRIKYLLIAAFALLLTFSCAKPNDGTVVKIGFSQGMNTDDWRRQLNKSMVIEASLHPEVNLEIKDANNDVQQQIKDIEKFIDLGTDVIIVSPIEAKPLTAIVEKSVKKGIPVIMVDRKINSEEYTAYIGADNIEVGRIAAKYIVSNSNGNGKIIEITGLKTSSPAYERGLGFSQIIDQHPQMKLVSVINGDWESRSVKPQLKKLLQSDPDIEYIFAQNDRMALGAWETAQELGLENKIKFVGVDALNTPNGGIELVKKGILQASILYPTGGNEALRLALKIYNKEPITKNNLLNTIVIDKINAEIIKSQLDKVDQQQTVIKQQLENISEQEREYASQHSLVRLLTLFLMIILSLAVYSIYSTISISRKKRQLERINSTVTDQKNEIEVMAAAAQRSNEAKLSFFTGLSHEFKTPITLILSYAESLIENDKIKGTRIMDELKLIYSNSHRLLRLINQLLDFRKIEERKFNLRASKTNIYSFTSQVMANFKGEAARRNIDFRLVADHKDTEVYIDNSIMDKVYFNLLSNAFKFTPDNGKITITIKDGADNTLKILFKDSGIGIPEKEINMVFDPFFRASNNSKNSSGIGLNLSKEFIALHKGTIEVRSRQGTEFVITINKGREHLLQAEINSATTTTEYNTSLLQDDPEFEHLPEINVLTPGLEKYTLLVIEDHPDLVNFLSSKLSAEYDVHTSDGSNAVTLALELVPDIIICDINLVGTDGFEISRILKKDLRTSHIPIIILSAQSNKESVIQGMQAGVDQYLAKPFSLSVLRQSLTSLLFNREKLRYYYTNNIYRVEPESKFGTLEQDFISRMNTHIMENMDNPKFSVEELADKLHVSRVQLYRKVKAILGMSISDHINNIRLEKAATMLREADMNISEIAYSLGFSSPNYFSTAFKNKFGVSPKEYKIKG</sequence>
<evidence type="ECO:0000313" key="18">
    <source>
        <dbReference type="EMBL" id="AWH86351.1"/>
    </source>
</evidence>
<dbReference type="InterPro" id="IPR036890">
    <property type="entry name" value="HATPase_C_sf"/>
</dbReference>
<dbReference type="SMART" id="SM00388">
    <property type="entry name" value="HisKA"/>
    <property type="match status" value="1"/>
</dbReference>
<keyword evidence="7" id="KW-0067">ATP-binding</keyword>
<evidence type="ECO:0000256" key="11">
    <source>
        <dbReference type="ARBA" id="ARBA00023163"/>
    </source>
</evidence>
<dbReference type="CDD" id="cd00082">
    <property type="entry name" value="HisKA"/>
    <property type="match status" value="1"/>
</dbReference>
<keyword evidence="4" id="KW-0808">Transferase</keyword>
<keyword evidence="3 12" id="KW-0597">Phosphoprotein</keyword>
<evidence type="ECO:0000256" key="2">
    <source>
        <dbReference type="ARBA" id="ARBA00012438"/>
    </source>
</evidence>
<evidence type="ECO:0000259" key="16">
    <source>
        <dbReference type="PROSITE" id="PS50109"/>
    </source>
</evidence>
<proteinExistence type="predicted"/>
<dbReference type="InterPro" id="IPR003661">
    <property type="entry name" value="HisK_dim/P_dom"/>
</dbReference>
<dbReference type="OrthoDB" id="1522078at2"/>
<keyword evidence="6" id="KW-0418">Kinase</keyword>
<dbReference type="InterPro" id="IPR020449">
    <property type="entry name" value="Tscrpt_reg_AraC-type_HTH"/>
</dbReference>
<dbReference type="SMART" id="SM00387">
    <property type="entry name" value="HATPase_c"/>
    <property type="match status" value="1"/>
</dbReference>
<dbReference type="PRINTS" id="PR00032">
    <property type="entry name" value="HTHARAC"/>
</dbReference>
<dbReference type="SUPFAM" id="SSF46689">
    <property type="entry name" value="Homeodomain-like"/>
    <property type="match status" value="1"/>
</dbReference>
<evidence type="ECO:0000256" key="1">
    <source>
        <dbReference type="ARBA" id="ARBA00000085"/>
    </source>
</evidence>
<dbReference type="InterPro" id="IPR003594">
    <property type="entry name" value="HATPase_dom"/>
</dbReference>
<dbReference type="Pfam" id="PF13407">
    <property type="entry name" value="Peripla_BP_4"/>
    <property type="match status" value="1"/>
</dbReference>
<keyword evidence="14" id="KW-0732">Signal</keyword>
<dbReference type="InterPro" id="IPR025997">
    <property type="entry name" value="SBP_2_dom"/>
</dbReference>
<evidence type="ECO:0000256" key="4">
    <source>
        <dbReference type="ARBA" id="ARBA00022679"/>
    </source>
</evidence>
<accession>A0A2S1R1D3</accession>
<keyword evidence="19" id="KW-1185">Reference proteome</keyword>
<dbReference type="PANTHER" id="PTHR43547:SF2">
    <property type="entry name" value="HYBRID SIGNAL TRANSDUCTION HISTIDINE KINASE C"/>
    <property type="match status" value="1"/>
</dbReference>
<dbReference type="Pfam" id="PF02518">
    <property type="entry name" value="HATPase_c"/>
    <property type="match status" value="1"/>
</dbReference>
<dbReference type="GO" id="GO:0003700">
    <property type="term" value="F:DNA-binding transcription factor activity"/>
    <property type="evidence" value="ECO:0007669"/>
    <property type="project" value="InterPro"/>
</dbReference>